<dbReference type="Proteomes" id="UP000005408">
    <property type="component" value="Unassembled WGS sequence"/>
</dbReference>
<evidence type="ECO:0000256" key="1">
    <source>
        <dbReference type="SAM" id="SignalP"/>
    </source>
</evidence>
<feature type="signal peptide" evidence="1">
    <location>
        <begin position="1"/>
        <end position="19"/>
    </location>
</feature>
<organism evidence="2 3">
    <name type="scientific">Magallana gigas</name>
    <name type="common">Pacific oyster</name>
    <name type="synonym">Crassostrea gigas</name>
    <dbReference type="NCBI Taxonomy" id="29159"/>
    <lineage>
        <taxon>Eukaryota</taxon>
        <taxon>Metazoa</taxon>
        <taxon>Spiralia</taxon>
        <taxon>Lophotrochozoa</taxon>
        <taxon>Mollusca</taxon>
        <taxon>Bivalvia</taxon>
        <taxon>Autobranchia</taxon>
        <taxon>Pteriomorphia</taxon>
        <taxon>Ostreida</taxon>
        <taxon>Ostreoidea</taxon>
        <taxon>Ostreidae</taxon>
        <taxon>Magallana</taxon>
    </lineage>
</organism>
<proteinExistence type="predicted"/>
<name>A0A8W8KA20_MAGGI</name>
<dbReference type="AlphaFoldDB" id="A0A8W8KA20"/>
<feature type="chain" id="PRO_5036462117" evidence="1">
    <location>
        <begin position="20"/>
        <end position="152"/>
    </location>
</feature>
<sequence>MLRELFYFTLMLILSYVECETIHLTKISSLYVPSSYSGTGTPLFSLGSGSAEQLAYDPGSKFVYVVGSSKINVIDINDVENPRLIYHKVIGDFDPTDVEFCGDHVFVTLDDNQDRERGWVVVFKTFDPNSKVCFGIFQTQNKPGPKLLNKEV</sequence>
<dbReference type="SUPFAM" id="SSF75011">
    <property type="entry name" value="3-carboxy-cis,cis-mucoante lactonizing enzyme"/>
    <property type="match status" value="1"/>
</dbReference>
<dbReference type="PANTHER" id="PTHR46928">
    <property type="entry name" value="MESENCHYME-SPECIFIC CELL SURFACE GLYCOPROTEIN"/>
    <property type="match status" value="1"/>
</dbReference>
<evidence type="ECO:0000313" key="2">
    <source>
        <dbReference type="EnsemblMetazoa" id="G22311.1:cds"/>
    </source>
</evidence>
<accession>A0A8W8KA20</accession>
<keyword evidence="3" id="KW-1185">Reference proteome</keyword>
<evidence type="ECO:0000313" key="3">
    <source>
        <dbReference type="Proteomes" id="UP000005408"/>
    </source>
</evidence>
<protein>
    <submittedName>
        <fullName evidence="2">Uncharacterized protein</fullName>
    </submittedName>
</protein>
<keyword evidence="1" id="KW-0732">Signal</keyword>
<dbReference type="EnsemblMetazoa" id="G22311.1">
    <property type="protein sequence ID" value="G22311.1:cds"/>
    <property type="gene ID" value="G22311"/>
</dbReference>
<dbReference type="PANTHER" id="PTHR46928:SF1">
    <property type="entry name" value="MESENCHYME-SPECIFIC CELL SURFACE GLYCOPROTEIN"/>
    <property type="match status" value="1"/>
</dbReference>
<dbReference type="InterPro" id="IPR052956">
    <property type="entry name" value="Mesenchyme-surface_protein"/>
</dbReference>
<reference evidence="2" key="1">
    <citation type="submission" date="2022-08" db="UniProtKB">
        <authorList>
            <consortium name="EnsemblMetazoa"/>
        </authorList>
    </citation>
    <scope>IDENTIFICATION</scope>
    <source>
        <strain evidence="2">05x7-T-G4-1.051#20</strain>
    </source>
</reference>